<accession>A0A6C0LX63</accession>
<dbReference type="InterPro" id="IPR006054">
    <property type="entry name" value="DnaQ"/>
</dbReference>
<dbReference type="CDD" id="cd06127">
    <property type="entry name" value="DEDDh"/>
    <property type="match status" value="1"/>
</dbReference>
<name>A0A6C0LX63_9ZZZZ</name>
<feature type="domain" description="Exonuclease" evidence="1">
    <location>
        <begin position="23"/>
        <end position="192"/>
    </location>
</feature>
<dbReference type="GO" id="GO:0008408">
    <property type="term" value="F:3'-5' exonuclease activity"/>
    <property type="evidence" value="ECO:0007669"/>
    <property type="project" value="TreeGrafter"/>
</dbReference>
<evidence type="ECO:0000259" key="1">
    <source>
        <dbReference type="SMART" id="SM00479"/>
    </source>
</evidence>
<dbReference type="FunFam" id="3.30.420.10:FF:000045">
    <property type="entry name" value="3'-5' exonuclease DinG"/>
    <property type="match status" value="1"/>
</dbReference>
<dbReference type="Gene3D" id="3.30.420.10">
    <property type="entry name" value="Ribonuclease H-like superfamily/Ribonuclease H"/>
    <property type="match status" value="1"/>
</dbReference>
<dbReference type="GO" id="GO:0045004">
    <property type="term" value="P:DNA replication proofreading"/>
    <property type="evidence" value="ECO:0007669"/>
    <property type="project" value="TreeGrafter"/>
</dbReference>
<dbReference type="AlphaFoldDB" id="A0A6C0LX63"/>
<dbReference type="Pfam" id="PF00929">
    <property type="entry name" value="RNase_T"/>
    <property type="match status" value="1"/>
</dbReference>
<reference evidence="2" key="1">
    <citation type="journal article" date="2020" name="Nature">
        <title>Giant virus diversity and host interactions through global metagenomics.</title>
        <authorList>
            <person name="Schulz F."/>
            <person name="Roux S."/>
            <person name="Paez-Espino D."/>
            <person name="Jungbluth S."/>
            <person name="Walsh D.A."/>
            <person name="Denef V.J."/>
            <person name="McMahon K.D."/>
            <person name="Konstantinidis K.T."/>
            <person name="Eloe-Fadrosh E.A."/>
            <person name="Kyrpides N.C."/>
            <person name="Woyke T."/>
        </authorList>
    </citation>
    <scope>NUCLEOTIDE SEQUENCE</scope>
    <source>
        <strain evidence="2">GVMAG-S-1017745-26</strain>
    </source>
</reference>
<dbReference type="GO" id="GO:0003887">
    <property type="term" value="F:DNA-directed DNA polymerase activity"/>
    <property type="evidence" value="ECO:0007669"/>
    <property type="project" value="InterPro"/>
</dbReference>
<dbReference type="InterPro" id="IPR012337">
    <property type="entry name" value="RNaseH-like_sf"/>
</dbReference>
<dbReference type="SMART" id="SM00479">
    <property type="entry name" value="EXOIII"/>
    <property type="match status" value="1"/>
</dbReference>
<dbReference type="InterPro" id="IPR036397">
    <property type="entry name" value="RNaseH_sf"/>
</dbReference>
<sequence>MKKNQKKEMITRSVCRKFKNFTRVIFFDLETTGFNIYHNSIIEIGAIDNLKKTFSTLIKVDKPLKPKIVEITGITDELLLTGEESKIALLKFRDYVESIPCKDIYLLAHNCNGFDKPFLETEFKKYNIRFNKKIHFVDTLRMAQLVLPFLNYHSMKSLSSYFNIINPNAHRAFEDATTLQQIYQVLETFFYQKYGFSDISDVNRILNNPYKIRSTI</sequence>
<dbReference type="SUPFAM" id="SSF53098">
    <property type="entry name" value="Ribonuclease H-like"/>
    <property type="match status" value="1"/>
</dbReference>
<dbReference type="EMBL" id="MN740584">
    <property type="protein sequence ID" value="QHU35237.1"/>
    <property type="molecule type" value="Genomic_DNA"/>
</dbReference>
<protein>
    <recommendedName>
        <fullName evidence="1">Exonuclease domain-containing protein</fullName>
    </recommendedName>
</protein>
<dbReference type="NCBIfam" id="TIGR00573">
    <property type="entry name" value="dnaq"/>
    <property type="match status" value="1"/>
</dbReference>
<evidence type="ECO:0000313" key="2">
    <source>
        <dbReference type="EMBL" id="QHU35237.1"/>
    </source>
</evidence>
<dbReference type="GO" id="GO:0003677">
    <property type="term" value="F:DNA binding"/>
    <property type="evidence" value="ECO:0007669"/>
    <property type="project" value="InterPro"/>
</dbReference>
<organism evidence="2">
    <name type="scientific">viral metagenome</name>
    <dbReference type="NCBI Taxonomy" id="1070528"/>
    <lineage>
        <taxon>unclassified sequences</taxon>
        <taxon>metagenomes</taxon>
        <taxon>organismal metagenomes</taxon>
    </lineage>
</organism>
<dbReference type="InterPro" id="IPR013520">
    <property type="entry name" value="Ribonucl_H"/>
</dbReference>
<dbReference type="PANTHER" id="PTHR30231">
    <property type="entry name" value="DNA POLYMERASE III SUBUNIT EPSILON"/>
    <property type="match status" value="1"/>
</dbReference>
<proteinExistence type="predicted"/>
<dbReference type="GO" id="GO:0005829">
    <property type="term" value="C:cytosol"/>
    <property type="evidence" value="ECO:0007669"/>
    <property type="project" value="TreeGrafter"/>
</dbReference>
<dbReference type="PANTHER" id="PTHR30231:SF41">
    <property type="entry name" value="DNA POLYMERASE III SUBUNIT EPSILON"/>
    <property type="match status" value="1"/>
</dbReference>